<dbReference type="InterPro" id="IPR004113">
    <property type="entry name" value="FAD-bd_oxidored_4_C"/>
</dbReference>
<keyword evidence="3" id="KW-0285">Flavoprotein</keyword>
<dbReference type="Proteomes" id="UP000179840">
    <property type="component" value="Unassembled WGS sequence"/>
</dbReference>
<dbReference type="AlphaFoldDB" id="A0A1S1U7Y9"/>
<dbReference type="InterPro" id="IPR016166">
    <property type="entry name" value="FAD-bd_PCMH"/>
</dbReference>
<dbReference type="SUPFAM" id="SSF56176">
    <property type="entry name" value="FAD-binding/transporter-associated domain-like"/>
    <property type="match status" value="1"/>
</dbReference>
<evidence type="ECO:0000256" key="3">
    <source>
        <dbReference type="ARBA" id="ARBA00022630"/>
    </source>
</evidence>
<evidence type="ECO:0000313" key="13">
    <source>
        <dbReference type="EMBL" id="OHV96550.1"/>
    </source>
</evidence>
<evidence type="ECO:0000256" key="9">
    <source>
        <dbReference type="ARBA" id="ARBA00023014"/>
    </source>
</evidence>
<dbReference type="PROSITE" id="PS51379">
    <property type="entry name" value="4FE4S_FER_2"/>
    <property type="match status" value="2"/>
</dbReference>
<name>A0A1S1U7Y9_9BURK</name>
<dbReference type="InterPro" id="IPR016169">
    <property type="entry name" value="FAD-bd_PCMH_sub2"/>
</dbReference>
<keyword evidence="9" id="KW-0411">Iron-sulfur</keyword>
<evidence type="ECO:0000256" key="7">
    <source>
        <dbReference type="ARBA" id="ARBA00023002"/>
    </source>
</evidence>
<dbReference type="Gene3D" id="3.30.70.2740">
    <property type="match status" value="1"/>
</dbReference>
<dbReference type="Gene3D" id="1.10.1060.10">
    <property type="entry name" value="Alpha-helical ferredoxin"/>
    <property type="match status" value="1"/>
</dbReference>
<dbReference type="InterPro" id="IPR009051">
    <property type="entry name" value="Helical_ferredxn"/>
</dbReference>
<organism evidence="13 14">
    <name type="scientific">Janthinobacterium lividum</name>
    <dbReference type="NCBI Taxonomy" id="29581"/>
    <lineage>
        <taxon>Bacteria</taxon>
        <taxon>Pseudomonadati</taxon>
        <taxon>Pseudomonadota</taxon>
        <taxon>Betaproteobacteria</taxon>
        <taxon>Burkholderiales</taxon>
        <taxon>Oxalobacteraceae</taxon>
        <taxon>Janthinobacterium</taxon>
    </lineage>
</organism>
<comment type="caution">
    <text evidence="13">The sequence shown here is derived from an EMBL/GenBank/DDBJ whole genome shotgun (WGS) entry which is preliminary data.</text>
</comment>
<protein>
    <recommendedName>
        <fullName evidence="10">D-lactate dehydrogenase (cytochrome)</fullName>
        <ecNumber evidence="10">1.1.2.4</ecNumber>
    </recommendedName>
</protein>
<feature type="domain" description="4Fe-4S ferredoxin-type" evidence="11">
    <location>
        <begin position="593"/>
        <end position="616"/>
    </location>
</feature>
<dbReference type="Pfam" id="PF01565">
    <property type="entry name" value="FAD_binding_4"/>
    <property type="match status" value="1"/>
</dbReference>
<dbReference type="GO" id="GO:0051536">
    <property type="term" value="F:iron-sulfur cluster binding"/>
    <property type="evidence" value="ECO:0007669"/>
    <property type="project" value="UniProtKB-KW"/>
</dbReference>
<dbReference type="GO" id="GO:0046872">
    <property type="term" value="F:metal ion binding"/>
    <property type="evidence" value="ECO:0007669"/>
    <property type="project" value="UniProtKB-KW"/>
</dbReference>
<dbReference type="PROSITE" id="PS00198">
    <property type="entry name" value="4FE4S_FER_1"/>
    <property type="match status" value="2"/>
</dbReference>
<dbReference type="Pfam" id="PF02913">
    <property type="entry name" value="FAD-oxidase_C"/>
    <property type="match status" value="1"/>
</dbReference>
<evidence type="ECO:0000256" key="4">
    <source>
        <dbReference type="ARBA" id="ARBA00022723"/>
    </source>
</evidence>
<dbReference type="GO" id="GO:0004458">
    <property type="term" value="F:D-lactate dehydrogenase (cytochrome) activity"/>
    <property type="evidence" value="ECO:0007669"/>
    <property type="project" value="UniProtKB-EC"/>
</dbReference>
<dbReference type="Pfam" id="PF13183">
    <property type="entry name" value="Fer4_8"/>
    <property type="match status" value="1"/>
</dbReference>
<dbReference type="Pfam" id="PF02754">
    <property type="entry name" value="CCG"/>
    <property type="match status" value="2"/>
</dbReference>
<keyword evidence="6" id="KW-0809">Transit peptide</keyword>
<evidence type="ECO:0000256" key="10">
    <source>
        <dbReference type="ARBA" id="ARBA00038897"/>
    </source>
</evidence>
<accession>A0A1S1U7Y9</accession>
<dbReference type="InterPro" id="IPR036318">
    <property type="entry name" value="FAD-bd_PCMH-like_sf"/>
</dbReference>
<dbReference type="InterPro" id="IPR006094">
    <property type="entry name" value="Oxid_FAD_bind_N"/>
</dbReference>
<evidence type="ECO:0000259" key="12">
    <source>
        <dbReference type="PROSITE" id="PS51387"/>
    </source>
</evidence>
<dbReference type="EC" id="1.1.2.4" evidence="10"/>
<reference evidence="13 14" key="1">
    <citation type="submission" date="2015-06" db="EMBL/GenBank/DDBJ databases">
        <title>Draft genome sequencing of a biphenyl-degrading bacterium, Janthinobacterium lividum MEG1.</title>
        <authorList>
            <person name="Shimodaira J."/>
            <person name="Hatta T."/>
        </authorList>
    </citation>
    <scope>NUCLEOTIDE SEQUENCE [LARGE SCALE GENOMIC DNA]</scope>
    <source>
        <strain evidence="13 14">MEG1</strain>
    </source>
</reference>
<evidence type="ECO:0000256" key="5">
    <source>
        <dbReference type="ARBA" id="ARBA00022827"/>
    </source>
</evidence>
<dbReference type="Gene3D" id="3.30.43.10">
    <property type="entry name" value="Uridine Diphospho-n-acetylenolpyruvylglucosamine Reductase, domain 2"/>
    <property type="match status" value="1"/>
</dbReference>
<dbReference type="InterPro" id="IPR017896">
    <property type="entry name" value="4Fe4S_Fe-S-bd"/>
</dbReference>
<keyword evidence="5" id="KW-0274">FAD</keyword>
<dbReference type="SUPFAM" id="SSF55103">
    <property type="entry name" value="FAD-linked oxidases, C-terminal domain"/>
    <property type="match status" value="1"/>
</dbReference>
<dbReference type="InterPro" id="IPR004017">
    <property type="entry name" value="Cys_rich_dom"/>
</dbReference>
<dbReference type="InterPro" id="IPR016171">
    <property type="entry name" value="Vanillyl_alc_oxidase_C-sub2"/>
</dbReference>
<evidence type="ECO:0000259" key="11">
    <source>
        <dbReference type="PROSITE" id="PS51379"/>
    </source>
</evidence>
<keyword evidence="4" id="KW-0479">Metal-binding</keyword>
<keyword evidence="7" id="KW-0560">Oxidoreductase</keyword>
<dbReference type="Gene3D" id="1.10.45.10">
    <property type="entry name" value="Vanillyl-alcohol Oxidase, Chain A, domain 4"/>
    <property type="match status" value="1"/>
</dbReference>
<dbReference type="InterPro" id="IPR016164">
    <property type="entry name" value="FAD-linked_Oxase-like_C"/>
</dbReference>
<feature type="domain" description="FAD-binding PCMH-type" evidence="12">
    <location>
        <begin position="45"/>
        <end position="273"/>
    </location>
</feature>
<dbReference type="GO" id="GO:0071949">
    <property type="term" value="F:FAD binding"/>
    <property type="evidence" value="ECO:0007669"/>
    <property type="project" value="InterPro"/>
</dbReference>
<comment type="similarity">
    <text evidence="2">Belongs to the FAD-binding oxidoreductase/transferase type 4 family.</text>
</comment>
<keyword evidence="8" id="KW-0408">Iron</keyword>
<sequence>MNRSNTASTTPNPALIAALRARLPDARVITDELRRLSWGSDASFYRMLPQVVVVAEDEADVAHVLQVARQHQMHLTFRAAGTSLSGQAVTDGILVLLGDGFATYAQADGALSVRLGPGMIGAEVNRRLAPLGRKIGPDPASIATCKIGGIAANNASGMCCGTSQNSYRTLRAMRVMLADGALLDSADPLSVAAFQGSHGALLSTLAQLGRETRANLALAALIRRKYKIKNTTGYSLNALVDFDDPIDILCHLMIGSEGTLGFISSITYDTVPEHRHKASALVFFADIGGACAAVLALKPLAMSAVELLDRAALRSVENKAGLPPMLRQLDAGAAALLIEVRGGDEAALERGVAAALAALHAFDTIAPARFSSDPAQCDIYWNVRKGIFPSVGAMRATGTTVIIEDVAFPLDSLAAATLDLQALLRQYEYHEAVIFGHALEGNLHFVFTQDFGQAQEVQRYRRLMEAVCDLVVNKYQGSLKAEHGTGRNMAPFVELEWGSEATALMYRIKQSFDPGGLLNPGVILNDNPTAHLEHLKPLPTASALVDKCIECGFCEPKCPSHQLTLSPRQRIIAWREMSRRELAGEAPGKLAEDYVYMGLGTCAGCSLCASACPAGIDTGALVRDLRGRRHSGAARRIGRWSGDHFGAVALLARLGLRLGHGAAGIVGERTLATVSGGAWRRSMPRAAAKVTQHAPGPGEPVVYFPSCASRIFGSDQDGETPLPDVIQTLLLRAGYAPRLPRGVEQLCCGQMLASKGMTEQADASARRLEAALAEASENGRYRIVTDASACTLRLQQHMAGRLSVSDFHEFAHDALLPRLSLVKQAGPIALHINCSVQKSGSDKKLRAVMSACAEQIVQPAGVGCCGFGGDLGFAAPELNRHALRKIDAELPTGCACGVSTNRTCEIGLSSETGRPYRSIAWLLELCSRPAGHVSLPA</sequence>
<dbReference type="GO" id="GO:1903457">
    <property type="term" value="P:lactate catabolic process"/>
    <property type="evidence" value="ECO:0007669"/>
    <property type="project" value="TreeGrafter"/>
</dbReference>
<evidence type="ECO:0000256" key="8">
    <source>
        <dbReference type="ARBA" id="ARBA00023004"/>
    </source>
</evidence>
<dbReference type="Gene3D" id="3.30.70.2190">
    <property type="match status" value="1"/>
</dbReference>
<dbReference type="PANTHER" id="PTHR11748">
    <property type="entry name" value="D-LACTATE DEHYDROGENASE"/>
    <property type="match status" value="1"/>
</dbReference>
<dbReference type="SUPFAM" id="SSF46548">
    <property type="entry name" value="alpha-helical ferredoxin"/>
    <property type="match status" value="1"/>
</dbReference>
<dbReference type="InterPro" id="IPR016167">
    <property type="entry name" value="FAD-bd_PCMH_sub1"/>
</dbReference>
<dbReference type="InterPro" id="IPR017900">
    <property type="entry name" value="4Fe4S_Fe_S_CS"/>
</dbReference>
<proteinExistence type="inferred from homology"/>
<dbReference type="GO" id="GO:0008720">
    <property type="term" value="F:D-lactate dehydrogenase (NAD+) activity"/>
    <property type="evidence" value="ECO:0007669"/>
    <property type="project" value="TreeGrafter"/>
</dbReference>
<evidence type="ECO:0000313" key="14">
    <source>
        <dbReference type="Proteomes" id="UP000179840"/>
    </source>
</evidence>
<evidence type="ECO:0000256" key="2">
    <source>
        <dbReference type="ARBA" id="ARBA00008000"/>
    </source>
</evidence>
<evidence type="ECO:0000256" key="1">
    <source>
        <dbReference type="ARBA" id="ARBA00001974"/>
    </source>
</evidence>
<dbReference type="Gene3D" id="3.30.465.10">
    <property type="match status" value="1"/>
</dbReference>
<gene>
    <name evidence="13" type="ORF">AKG95_17650</name>
</gene>
<evidence type="ECO:0000256" key="6">
    <source>
        <dbReference type="ARBA" id="ARBA00022946"/>
    </source>
</evidence>
<dbReference type="PROSITE" id="PS51387">
    <property type="entry name" value="FAD_PCMH"/>
    <property type="match status" value="1"/>
</dbReference>
<dbReference type="PANTHER" id="PTHR11748:SF111">
    <property type="entry name" value="D-LACTATE DEHYDROGENASE, MITOCHONDRIAL-RELATED"/>
    <property type="match status" value="1"/>
</dbReference>
<comment type="cofactor">
    <cofactor evidence="1">
        <name>FAD</name>
        <dbReference type="ChEBI" id="CHEBI:57692"/>
    </cofactor>
</comment>
<dbReference type="EMBL" id="LFKP01000008">
    <property type="protein sequence ID" value="OHV96550.1"/>
    <property type="molecule type" value="Genomic_DNA"/>
</dbReference>
<dbReference type="RefSeq" id="WP_071078097.1">
    <property type="nucleotide sequence ID" value="NZ_LFKP01000008.1"/>
</dbReference>
<feature type="domain" description="4Fe-4S ferredoxin-type" evidence="11">
    <location>
        <begin position="539"/>
        <end position="568"/>
    </location>
</feature>